<dbReference type="AlphaFoldDB" id="A0A1H4F3J8"/>
<reference evidence="2 3" key="1">
    <citation type="submission" date="2016-10" db="EMBL/GenBank/DDBJ databases">
        <authorList>
            <person name="de Groot N.N."/>
        </authorList>
    </citation>
    <scope>NUCLEOTIDE SEQUENCE [LARGE SCALE GENOMIC DNA]</scope>
    <source>
        <strain evidence="2 3">DSM 25383</strain>
    </source>
</reference>
<dbReference type="OrthoDB" id="1002213at2"/>
<keyword evidence="3" id="KW-1185">Reference proteome</keyword>
<dbReference type="Proteomes" id="UP000183253">
    <property type="component" value="Unassembled WGS sequence"/>
</dbReference>
<dbReference type="CDD" id="cd14948">
    <property type="entry name" value="BACON"/>
    <property type="match status" value="1"/>
</dbReference>
<evidence type="ECO:0000259" key="1">
    <source>
        <dbReference type="Pfam" id="PF13004"/>
    </source>
</evidence>
<dbReference type="InterPro" id="IPR024361">
    <property type="entry name" value="BACON"/>
</dbReference>
<accession>A0A1H4F3J8</accession>
<name>A0A1H4F3J8_9BACT</name>
<proteinExistence type="predicted"/>
<protein>
    <submittedName>
        <fullName evidence="2">Putative binding domain-containing protein, N-terminal</fullName>
    </submittedName>
</protein>
<organism evidence="2 3">
    <name type="scientific">Alistipes timonensis JC136</name>
    <dbReference type="NCBI Taxonomy" id="1033731"/>
    <lineage>
        <taxon>Bacteria</taxon>
        <taxon>Pseudomonadati</taxon>
        <taxon>Bacteroidota</taxon>
        <taxon>Bacteroidia</taxon>
        <taxon>Bacteroidales</taxon>
        <taxon>Rikenellaceae</taxon>
        <taxon>Alistipes</taxon>
    </lineage>
</organism>
<gene>
    <name evidence="2" type="ORF">SAMN05444145_10937</name>
</gene>
<dbReference type="InterPro" id="IPR013783">
    <property type="entry name" value="Ig-like_fold"/>
</dbReference>
<evidence type="ECO:0000313" key="3">
    <source>
        <dbReference type="Proteomes" id="UP000183253"/>
    </source>
</evidence>
<dbReference type="EMBL" id="FNRI01000009">
    <property type="protein sequence ID" value="SEA91809.1"/>
    <property type="molecule type" value="Genomic_DNA"/>
</dbReference>
<sequence>MAFMAAALLASCSDKDNDYSGDFGQIKVPDTRQLEQTVTANDTQTARGVTFTTEGAWTSTIAEKTRAEAPDWIGISPDHGDAAGSYTLKITLQPNDSEESRTATIVINCGTSKIEITVTQEGTDNPVEPMPANRITRIESRQQTIRNSGDSDPERWTSTSHFAYDDAGRLTSYEWDDTPENTDNAMDEVLRISYPDAKTLKLSAETTESPEKESYTVTLNDAGRAVAARSDDGPERWTFAYDGNGCCKECTYEGDETHYYPRTVCRWSGNDLTGLDIYREQDLDFSYEFEYHTDRPNTPALCNLDLNALLFDVCPDIEDADFFMGSVLSGIGRLGNRSAHLTNTNPDESVFVVEQLPDGSFRRFRVLNERIEWKQVDGRITEVIWSQEVECFLEKDGKETVIPEQGYKETETHRIFY</sequence>
<dbReference type="Gene3D" id="2.40.160.190">
    <property type="match status" value="1"/>
</dbReference>
<evidence type="ECO:0000313" key="2">
    <source>
        <dbReference type="EMBL" id="SEA91809.1"/>
    </source>
</evidence>
<feature type="domain" description="BACON" evidence="1">
    <location>
        <begin position="67"/>
        <end position="121"/>
    </location>
</feature>
<dbReference type="Pfam" id="PF13004">
    <property type="entry name" value="BACON"/>
    <property type="match status" value="1"/>
</dbReference>
<dbReference type="Gene3D" id="2.60.40.10">
    <property type="entry name" value="Immunoglobulins"/>
    <property type="match status" value="1"/>
</dbReference>